<dbReference type="InterPro" id="IPR007197">
    <property type="entry name" value="rSAM"/>
</dbReference>
<dbReference type="PANTHER" id="PTHR43409:SF4">
    <property type="entry name" value="RADICAL SAM SUPERFAMILY PROTEIN"/>
    <property type="match status" value="1"/>
</dbReference>
<dbReference type="SUPFAM" id="SSF102114">
    <property type="entry name" value="Radical SAM enzymes"/>
    <property type="match status" value="1"/>
</dbReference>
<dbReference type="Proteomes" id="UP000262325">
    <property type="component" value="Unassembled WGS sequence"/>
</dbReference>
<comment type="caution">
    <text evidence="7">The sequence shown here is derived from an EMBL/GenBank/DDBJ whole genome shotgun (WGS) entry which is preliminary data.</text>
</comment>
<dbReference type="SMART" id="SM00729">
    <property type="entry name" value="Elp3"/>
    <property type="match status" value="1"/>
</dbReference>
<dbReference type="GO" id="GO:0046872">
    <property type="term" value="F:metal ion binding"/>
    <property type="evidence" value="ECO:0007669"/>
    <property type="project" value="UniProtKB-KW"/>
</dbReference>
<feature type="domain" description="Radical SAM core" evidence="6">
    <location>
        <begin position="12"/>
        <end position="238"/>
    </location>
</feature>
<dbReference type="GO" id="GO:0003824">
    <property type="term" value="F:catalytic activity"/>
    <property type="evidence" value="ECO:0007669"/>
    <property type="project" value="InterPro"/>
</dbReference>
<organism evidence="7 8">
    <name type="scientific">Flexistipes sinusarabici</name>
    <dbReference type="NCBI Taxonomy" id="2352"/>
    <lineage>
        <taxon>Bacteria</taxon>
        <taxon>Pseudomonadati</taxon>
        <taxon>Deferribacterota</taxon>
        <taxon>Deferribacteres</taxon>
        <taxon>Deferribacterales</taxon>
        <taxon>Flexistipitaceae</taxon>
        <taxon>Flexistipes</taxon>
    </lineage>
</organism>
<protein>
    <submittedName>
        <fullName evidence="7">Radical SAM protein</fullName>
    </submittedName>
</protein>
<evidence type="ECO:0000313" key="8">
    <source>
        <dbReference type="Proteomes" id="UP000262325"/>
    </source>
</evidence>
<evidence type="ECO:0000256" key="5">
    <source>
        <dbReference type="ARBA" id="ARBA00023014"/>
    </source>
</evidence>
<reference evidence="7 8" key="1">
    <citation type="journal article" date="2018" name="Nat. Biotechnol.">
        <title>A standardized bacterial taxonomy based on genome phylogeny substantially revises the tree of life.</title>
        <authorList>
            <person name="Parks D.H."/>
            <person name="Chuvochina M."/>
            <person name="Waite D.W."/>
            <person name="Rinke C."/>
            <person name="Skarshewski A."/>
            <person name="Chaumeil P.A."/>
            <person name="Hugenholtz P."/>
        </authorList>
    </citation>
    <scope>NUCLEOTIDE SEQUENCE [LARGE SCALE GENOMIC DNA]</scope>
    <source>
        <strain evidence="7">UBA8672</strain>
    </source>
</reference>
<dbReference type="InterPro" id="IPR058240">
    <property type="entry name" value="rSAM_sf"/>
</dbReference>
<keyword evidence="2" id="KW-0949">S-adenosyl-L-methionine</keyword>
<evidence type="ECO:0000256" key="4">
    <source>
        <dbReference type="ARBA" id="ARBA00023004"/>
    </source>
</evidence>
<evidence type="ECO:0000259" key="6">
    <source>
        <dbReference type="PROSITE" id="PS51918"/>
    </source>
</evidence>
<dbReference type="CDD" id="cd01335">
    <property type="entry name" value="Radical_SAM"/>
    <property type="match status" value="1"/>
</dbReference>
<dbReference type="Pfam" id="PF04055">
    <property type="entry name" value="Radical_SAM"/>
    <property type="match status" value="1"/>
</dbReference>
<dbReference type="AlphaFoldDB" id="A0A3D5QDA3"/>
<dbReference type="SFLD" id="SFLDG01095">
    <property type="entry name" value="Uncharacterised_Radical_SAM_Su"/>
    <property type="match status" value="1"/>
</dbReference>
<keyword evidence="5" id="KW-0411">Iron-sulfur</keyword>
<dbReference type="PANTHER" id="PTHR43409">
    <property type="entry name" value="ANAEROBIC MAGNESIUM-PROTOPORPHYRIN IX MONOMETHYL ESTER CYCLASE-RELATED"/>
    <property type="match status" value="1"/>
</dbReference>
<evidence type="ECO:0000256" key="3">
    <source>
        <dbReference type="ARBA" id="ARBA00022723"/>
    </source>
</evidence>
<keyword evidence="4" id="KW-0408">Iron</keyword>
<dbReference type="GO" id="GO:0051536">
    <property type="term" value="F:iron-sulfur cluster binding"/>
    <property type="evidence" value="ECO:0007669"/>
    <property type="project" value="UniProtKB-KW"/>
</dbReference>
<accession>A0A3D5QDA3</accession>
<evidence type="ECO:0000256" key="1">
    <source>
        <dbReference type="ARBA" id="ARBA00001966"/>
    </source>
</evidence>
<comment type="cofactor">
    <cofactor evidence="1">
        <name>[4Fe-4S] cluster</name>
        <dbReference type="ChEBI" id="CHEBI:49883"/>
    </cofactor>
</comment>
<dbReference type="InterPro" id="IPR051198">
    <property type="entry name" value="BchE-like"/>
</dbReference>
<gene>
    <name evidence="7" type="ORF">DHM44_05615</name>
</gene>
<dbReference type="InterPro" id="IPR013785">
    <property type="entry name" value="Aldolase_TIM"/>
</dbReference>
<name>A0A3D5QDA3_FLESI</name>
<dbReference type="SFLD" id="SFLDG01082">
    <property type="entry name" value="B12-binding_domain_containing"/>
    <property type="match status" value="1"/>
</dbReference>
<dbReference type="EMBL" id="DPPF01000111">
    <property type="protein sequence ID" value="HCW93142.1"/>
    <property type="molecule type" value="Genomic_DNA"/>
</dbReference>
<dbReference type="InterPro" id="IPR006638">
    <property type="entry name" value="Elp3/MiaA/NifB-like_rSAM"/>
</dbReference>
<evidence type="ECO:0000313" key="7">
    <source>
        <dbReference type="EMBL" id="HCW93142.1"/>
    </source>
</evidence>
<sequence length="294" mass="34145">MHIPEYSYPLYRPPSEAKSLIFQITEGCSYNKCTFCGMYVDKKFRIKPFEEFKYEVDGIPEYTKKHIKRIFLADGDAVIYPSEGLLKILDYLQEKFPNLESIRSYAGPQALLEKSFYDWRAIFSRKLDMLYFGLESGNNEVLKIMNKGMDADEVKEKIKGLQKIGFDFSVMVILGAGGVKYTSNHAVDSARWISEVNPKYLSLLTLFLRRGKNYFQYIDTPRFRHLIDEAAEFIENIRGEGIIFRSNHVSNLFSLKGTLDRDKDRLLEYLSNVRSHCAGKGILESYPDFYQENI</sequence>
<evidence type="ECO:0000256" key="2">
    <source>
        <dbReference type="ARBA" id="ARBA00022691"/>
    </source>
</evidence>
<dbReference type="SFLD" id="SFLDS00029">
    <property type="entry name" value="Radical_SAM"/>
    <property type="match status" value="1"/>
</dbReference>
<proteinExistence type="predicted"/>
<keyword evidence="3" id="KW-0479">Metal-binding</keyword>
<dbReference type="PROSITE" id="PS51918">
    <property type="entry name" value="RADICAL_SAM"/>
    <property type="match status" value="1"/>
</dbReference>
<dbReference type="Gene3D" id="3.20.20.70">
    <property type="entry name" value="Aldolase class I"/>
    <property type="match status" value="1"/>
</dbReference>